<protein>
    <submittedName>
        <fullName evidence="2">Uncharacterized protein</fullName>
    </submittedName>
</protein>
<feature type="region of interest" description="Disordered" evidence="1">
    <location>
        <begin position="1"/>
        <end position="42"/>
    </location>
</feature>
<sequence>MQAEELEDDLGKDSAEFFSADMTFTNERETTSPDLKEGANAGRTQFSLTGRCSNYLILDGNNT</sequence>
<reference evidence="2" key="1">
    <citation type="journal article" date="2023" name="Insect Mol. Biol.">
        <title>Genome sequencing provides insights into the evolution of gene families encoding plant cell wall-degrading enzymes in longhorned beetles.</title>
        <authorList>
            <person name="Shin N.R."/>
            <person name="Okamura Y."/>
            <person name="Kirsch R."/>
            <person name="Pauchet Y."/>
        </authorList>
    </citation>
    <scope>NUCLEOTIDE SEQUENCE</scope>
    <source>
        <strain evidence="2">MMC_N1</strain>
    </source>
</reference>
<evidence type="ECO:0000313" key="2">
    <source>
        <dbReference type="EMBL" id="KAJ8984393.1"/>
    </source>
</evidence>
<gene>
    <name evidence="2" type="ORF">NQ317_003542</name>
</gene>
<feature type="compositionally biased region" description="Basic and acidic residues" evidence="1">
    <location>
        <begin position="26"/>
        <end position="37"/>
    </location>
</feature>
<comment type="caution">
    <text evidence="2">The sequence shown here is derived from an EMBL/GenBank/DDBJ whole genome shotgun (WGS) entry which is preliminary data.</text>
</comment>
<name>A0ABQ9K1A0_9CUCU</name>
<evidence type="ECO:0000256" key="1">
    <source>
        <dbReference type="SAM" id="MobiDB-lite"/>
    </source>
</evidence>
<dbReference type="EMBL" id="JAPWTJ010000039">
    <property type="protein sequence ID" value="KAJ8984393.1"/>
    <property type="molecule type" value="Genomic_DNA"/>
</dbReference>
<keyword evidence="3" id="KW-1185">Reference proteome</keyword>
<proteinExistence type="predicted"/>
<evidence type="ECO:0000313" key="3">
    <source>
        <dbReference type="Proteomes" id="UP001162164"/>
    </source>
</evidence>
<accession>A0ABQ9K1A0</accession>
<organism evidence="2 3">
    <name type="scientific">Molorchus minor</name>
    <dbReference type="NCBI Taxonomy" id="1323400"/>
    <lineage>
        <taxon>Eukaryota</taxon>
        <taxon>Metazoa</taxon>
        <taxon>Ecdysozoa</taxon>
        <taxon>Arthropoda</taxon>
        <taxon>Hexapoda</taxon>
        <taxon>Insecta</taxon>
        <taxon>Pterygota</taxon>
        <taxon>Neoptera</taxon>
        <taxon>Endopterygota</taxon>
        <taxon>Coleoptera</taxon>
        <taxon>Polyphaga</taxon>
        <taxon>Cucujiformia</taxon>
        <taxon>Chrysomeloidea</taxon>
        <taxon>Cerambycidae</taxon>
        <taxon>Lamiinae</taxon>
        <taxon>Monochamini</taxon>
        <taxon>Molorchus</taxon>
    </lineage>
</organism>
<dbReference type="Proteomes" id="UP001162164">
    <property type="component" value="Unassembled WGS sequence"/>
</dbReference>